<proteinExistence type="predicted"/>
<evidence type="ECO:0008006" key="2">
    <source>
        <dbReference type="Google" id="ProtNLM"/>
    </source>
</evidence>
<dbReference type="AlphaFoldDB" id="A0A6G3U8L3"/>
<dbReference type="EMBL" id="JAAGMU010001310">
    <property type="protein sequence ID" value="NEC82547.1"/>
    <property type="molecule type" value="Genomic_DNA"/>
</dbReference>
<reference evidence="1" key="1">
    <citation type="submission" date="2020-01" db="EMBL/GenBank/DDBJ databases">
        <title>Insect and environment-associated Actinomycetes.</title>
        <authorList>
            <person name="Currrie C."/>
            <person name="Chevrette M."/>
            <person name="Carlson C."/>
            <person name="Stubbendieck R."/>
            <person name="Wendt-Pienkowski E."/>
        </authorList>
    </citation>
    <scope>NUCLEOTIDE SEQUENCE</scope>
    <source>
        <strain evidence="1">SID7958</strain>
    </source>
</reference>
<accession>A0A6G3U8L3</accession>
<name>A0A6G3U8L3_9ACTN</name>
<comment type="caution">
    <text evidence="1">The sequence shown here is derived from an EMBL/GenBank/DDBJ whole genome shotgun (WGS) entry which is preliminary data.</text>
</comment>
<organism evidence="1">
    <name type="scientific">Streptomyces sp. SID7958</name>
    <dbReference type="NCBI Taxonomy" id="2706093"/>
    <lineage>
        <taxon>Bacteria</taxon>
        <taxon>Bacillati</taxon>
        <taxon>Actinomycetota</taxon>
        <taxon>Actinomycetes</taxon>
        <taxon>Kitasatosporales</taxon>
        <taxon>Streptomycetaceae</taxon>
        <taxon>Streptomyces</taxon>
    </lineage>
</organism>
<gene>
    <name evidence="1" type="ORF">G3I38_25740</name>
</gene>
<protein>
    <recommendedName>
        <fullName evidence="2">DUF4232 domain-containing protein</fullName>
    </recommendedName>
</protein>
<evidence type="ECO:0000313" key="1">
    <source>
        <dbReference type="EMBL" id="NEC82547.1"/>
    </source>
</evidence>
<sequence>MPAGTGSGLPDCTASAVKFSLRSARNLYEPGQTPTFLLTARNVSGSDCKVDLGPAKAVLTVTQTGSDDAYWASDHCPKGARSLMFRVPAGDSITYSVKWDRKPSAAECATPPAGSAGAGTYLVEAKAPGFSKVQTSFVLERD</sequence>